<comment type="caution">
    <text evidence="1">The sequence shown here is derived from an EMBL/GenBank/DDBJ whole genome shotgun (WGS) entry which is preliminary data.</text>
</comment>
<sequence length="113" mass="12697">MSSSKVLKKGRICEDALDEIVGMALESLKTLMVDYETPIEVRLQVALKIFEIFGGSMANKQDTVIHGIEKNAHDIESNAHRLTGIQELLKLAIQTKHEPIFQNETQKSKVINH</sequence>
<organism evidence="1 2">
    <name type="scientific">Candidatus Thiomargarita nelsonii</name>
    <dbReference type="NCBI Taxonomy" id="1003181"/>
    <lineage>
        <taxon>Bacteria</taxon>
        <taxon>Pseudomonadati</taxon>
        <taxon>Pseudomonadota</taxon>
        <taxon>Gammaproteobacteria</taxon>
        <taxon>Thiotrichales</taxon>
        <taxon>Thiotrichaceae</taxon>
        <taxon>Thiomargarita</taxon>
    </lineage>
</organism>
<gene>
    <name evidence="1" type="ORF">PN36_09695</name>
</gene>
<dbReference type="Proteomes" id="UP000030428">
    <property type="component" value="Unassembled WGS sequence"/>
</dbReference>
<accession>A0A4E0QR05</accession>
<proteinExistence type="predicted"/>
<evidence type="ECO:0000313" key="1">
    <source>
        <dbReference type="EMBL" id="TGO03273.1"/>
    </source>
</evidence>
<name>A0A4E0QR05_9GAMM</name>
<evidence type="ECO:0000313" key="2">
    <source>
        <dbReference type="Proteomes" id="UP000030428"/>
    </source>
</evidence>
<reference evidence="1 2" key="1">
    <citation type="journal article" date="2016" name="Front. Microbiol.">
        <title>Single-Cell (Meta-)Genomics of a Dimorphic Candidatus Thiomargarita nelsonii Reveals Genomic Plasticity.</title>
        <authorList>
            <person name="Flood B.E."/>
            <person name="Fliss P."/>
            <person name="Jones D.S."/>
            <person name="Dick G.J."/>
            <person name="Jain S."/>
            <person name="Kaster A.K."/>
            <person name="Winkel M."/>
            <person name="Mussmann M."/>
            <person name="Bailey J."/>
        </authorList>
    </citation>
    <scope>NUCLEOTIDE SEQUENCE [LARGE SCALE GENOMIC DNA]</scope>
    <source>
        <strain evidence="1">Hydrate Ridge</strain>
    </source>
</reference>
<dbReference type="EMBL" id="JSZA02000029">
    <property type="protein sequence ID" value="TGO03273.1"/>
    <property type="molecule type" value="Genomic_DNA"/>
</dbReference>
<keyword evidence="2" id="KW-1185">Reference proteome</keyword>
<protein>
    <submittedName>
        <fullName evidence="1">Uncharacterized protein</fullName>
    </submittedName>
</protein>
<dbReference type="AlphaFoldDB" id="A0A4E0QR05"/>